<proteinExistence type="predicted"/>
<evidence type="ECO:0000313" key="1">
    <source>
        <dbReference type="EMBL" id="KAJ3648503.1"/>
    </source>
</evidence>
<dbReference type="Proteomes" id="UP001168821">
    <property type="component" value="Unassembled WGS sequence"/>
</dbReference>
<dbReference type="EMBL" id="JALNTZ010000006">
    <property type="protein sequence ID" value="KAJ3648503.1"/>
    <property type="molecule type" value="Genomic_DNA"/>
</dbReference>
<accession>A0AA38M9J6</accession>
<evidence type="ECO:0000313" key="2">
    <source>
        <dbReference type="Proteomes" id="UP001168821"/>
    </source>
</evidence>
<comment type="caution">
    <text evidence="1">The sequence shown here is derived from an EMBL/GenBank/DDBJ whole genome shotgun (WGS) entry which is preliminary data.</text>
</comment>
<organism evidence="1 2">
    <name type="scientific">Zophobas morio</name>
    <dbReference type="NCBI Taxonomy" id="2755281"/>
    <lineage>
        <taxon>Eukaryota</taxon>
        <taxon>Metazoa</taxon>
        <taxon>Ecdysozoa</taxon>
        <taxon>Arthropoda</taxon>
        <taxon>Hexapoda</taxon>
        <taxon>Insecta</taxon>
        <taxon>Pterygota</taxon>
        <taxon>Neoptera</taxon>
        <taxon>Endopterygota</taxon>
        <taxon>Coleoptera</taxon>
        <taxon>Polyphaga</taxon>
        <taxon>Cucujiformia</taxon>
        <taxon>Tenebrionidae</taxon>
        <taxon>Zophobas</taxon>
    </lineage>
</organism>
<protein>
    <submittedName>
        <fullName evidence="1">Uncharacterized protein</fullName>
    </submittedName>
</protein>
<reference evidence="1" key="1">
    <citation type="journal article" date="2023" name="G3 (Bethesda)">
        <title>Whole genome assemblies of Zophobas morio and Tenebrio molitor.</title>
        <authorList>
            <person name="Kaur S."/>
            <person name="Stinson S.A."/>
            <person name="diCenzo G.C."/>
        </authorList>
    </citation>
    <scope>NUCLEOTIDE SEQUENCE</scope>
    <source>
        <strain evidence="1">QUZm001</strain>
    </source>
</reference>
<keyword evidence="2" id="KW-1185">Reference proteome</keyword>
<gene>
    <name evidence="1" type="ORF">Zmor_020301</name>
</gene>
<dbReference type="AlphaFoldDB" id="A0AA38M9J6"/>
<name>A0AA38M9J6_9CUCU</name>
<sequence length="117" mass="12887">MPSYLTSYTLGGGRKGIFLGLGEPRVLLRGMGALRERRKLLAAGVSVDLKVEGKAKIYQSHFVRSAISADKPVTFEWTPNLTGQVSPCTLFRLFTHWVGLEGLMKSLRMMAFPSGMP</sequence>